<accession>A0A238WEK5</accession>
<dbReference type="Proteomes" id="UP000198384">
    <property type="component" value="Unassembled WGS sequence"/>
</dbReference>
<sequence length="212" mass="25362">MKELDLLKKDWNKKETKFPKLSYNDIYKLIHKKSSSIVKWIFIICIAELLFWTALNLVIPESYLDIYAKFHLKKFLLITQVLHYVILFVFIFLFYKNFKGICVNDTTNDLMKNIIKTRRTVNCYVYYNIILYAIISIVFNITMFSQPEILLEVMSPKDVDVDSNTFINVLLIVQIATFFIICGLLWLYYRIIYGILLKRLNKNYKELENLDF</sequence>
<organism evidence="2 3">
    <name type="scientific">Lutibacter agarilyticus</name>
    <dbReference type="NCBI Taxonomy" id="1109740"/>
    <lineage>
        <taxon>Bacteria</taxon>
        <taxon>Pseudomonadati</taxon>
        <taxon>Bacteroidota</taxon>
        <taxon>Flavobacteriia</taxon>
        <taxon>Flavobacteriales</taxon>
        <taxon>Flavobacteriaceae</taxon>
        <taxon>Lutibacter</taxon>
    </lineage>
</organism>
<keyword evidence="1" id="KW-1133">Transmembrane helix</keyword>
<evidence type="ECO:0000313" key="2">
    <source>
        <dbReference type="EMBL" id="SNR44995.1"/>
    </source>
</evidence>
<dbReference type="RefSeq" id="WP_089380818.1">
    <property type="nucleotide sequence ID" value="NZ_FZNT01000003.1"/>
</dbReference>
<proteinExistence type="predicted"/>
<reference evidence="2 3" key="1">
    <citation type="submission" date="2017-06" db="EMBL/GenBank/DDBJ databases">
        <authorList>
            <person name="Kim H.J."/>
            <person name="Triplett B.A."/>
        </authorList>
    </citation>
    <scope>NUCLEOTIDE SEQUENCE [LARGE SCALE GENOMIC DNA]</scope>
    <source>
        <strain evidence="2 3">DSM 29150</strain>
    </source>
</reference>
<name>A0A238WEK5_9FLAO</name>
<dbReference type="AlphaFoldDB" id="A0A238WEK5"/>
<feature type="transmembrane region" description="Helical" evidence="1">
    <location>
        <begin position="124"/>
        <end position="145"/>
    </location>
</feature>
<protein>
    <submittedName>
        <fullName evidence="2">Uncharacterized protein</fullName>
    </submittedName>
</protein>
<feature type="transmembrane region" description="Helical" evidence="1">
    <location>
        <begin position="37"/>
        <end position="55"/>
    </location>
</feature>
<feature type="transmembrane region" description="Helical" evidence="1">
    <location>
        <begin position="165"/>
        <end position="189"/>
    </location>
</feature>
<dbReference type="OrthoDB" id="709028at2"/>
<keyword evidence="3" id="KW-1185">Reference proteome</keyword>
<evidence type="ECO:0000313" key="3">
    <source>
        <dbReference type="Proteomes" id="UP000198384"/>
    </source>
</evidence>
<gene>
    <name evidence="2" type="ORF">SAMN06265371_103143</name>
</gene>
<keyword evidence="1" id="KW-0472">Membrane</keyword>
<evidence type="ECO:0000256" key="1">
    <source>
        <dbReference type="SAM" id="Phobius"/>
    </source>
</evidence>
<feature type="transmembrane region" description="Helical" evidence="1">
    <location>
        <begin position="75"/>
        <end position="95"/>
    </location>
</feature>
<dbReference type="EMBL" id="FZNT01000003">
    <property type="protein sequence ID" value="SNR44995.1"/>
    <property type="molecule type" value="Genomic_DNA"/>
</dbReference>
<keyword evidence="1" id="KW-0812">Transmembrane</keyword>